<dbReference type="SUPFAM" id="SSF53756">
    <property type="entry name" value="UDP-Glycosyltransferase/glycogen phosphorylase"/>
    <property type="match status" value="1"/>
</dbReference>
<evidence type="ECO:0000313" key="3">
    <source>
        <dbReference type="Proteomes" id="UP000214365"/>
    </source>
</evidence>
<dbReference type="PANTHER" id="PTHR21015">
    <property type="entry name" value="UDP-N-ACETYLGLUCOSAMINE--N-ACETYLMURAMYL-(PENTAPEPTIDE) PYROPHOSPHORYL-UNDECAPRENOL N-ACETYLGLUCOSAMINE TRANSFERASE 1"/>
    <property type="match status" value="1"/>
</dbReference>
<keyword evidence="3" id="KW-1185">Reference proteome</keyword>
<dbReference type="STRING" id="1441469.A0A225AMN4"/>
<dbReference type="Pfam" id="PF06722">
    <property type="entry name" value="EryCIII-like_C"/>
    <property type="match status" value="1"/>
</dbReference>
<dbReference type="AlphaFoldDB" id="A0A225AMN4"/>
<dbReference type="RefSeq" id="XP_020119715.1">
    <property type="nucleotide sequence ID" value="XM_020267669.1"/>
</dbReference>
<dbReference type="EMBL" id="LFMY01000007">
    <property type="protein sequence ID" value="OKL59594.1"/>
    <property type="molecule type" value="Genomic_DNA"/>
</dbReference>
<gene>
    <name evidence="2" type="ORF">UA08_05356</name>
</gene>
<protein>
    <recommendedName>
        <fullName evidence="1">Erythromycin biosynthesis protein CIII-like C-terminal domain-containing protein</fullName>
    </recommendedName>
</protein>
<sequence>MATNGGNAKPILFFTALPGEGHTYPLLNIASSMIQRGYTVVFHGYAQFEADILAMGAEFSPIPSMLDPVPNPEAVVAAGKAITDCRLPLFVHGLVNFLYNTMPVRTQHLEDALIKLKQRDPNRQIIIVHELCSMNVTPFAYGRPAPLGFASFPKTIGIGAVNISAPSVDTAPFSMGLPYDTSRACLLRNKELHNLANQGPWLPLFEAAQRAMREAGCTTVPEDHPFATWYSAPDVCFQMCSPSMEYPLSDMPPKLRFAGCLPPRLLSSSVFEAPSWWGEVLESAGKKDRKIVFVSQGTAHVDYNQLVVPTMEAFRGRDDILTIATLGIRGATLGDNIDVPENTRWTDFLPYDHILPYADVFVCNAGYGSTSHAVTNGTPAVLAGEALDKKEVTMRAVYAGYAWDLESSTPGIEQIRTGVEAVLADQRFKERAIELKRENEDMDCMATIERQIIDYTI</sequence>
<dbReference type="Gene3D" id="3.40.50.2000">
    <property type="entry name" value="Glycogen Phosphorylase B"/>
    <property type="match status" value="2"/>
</dbReference>
<dbReference type="GO" id="GO:0016757">
    <property type="term" value="F:glycosyltransferase activity"/>
    <property type="evidence" value="ECO:0007669"/>
    <property type="project" value="UniProtKB-ARBA"/>
</dbReference>
<evidence type="ECO:0000259" key="1">
    <source>
        <dbReference type="Pfam" id="PF06722"/>
    </source>
</evidence>
<reference evidence="2 3" key="1">
    <citation type="submission" date="2015-06" db="EMBL/GenBank/DDBJ databases">
        <title>Talaromyces atroroseus IBT 11181 draft genome.</title>
        <authorList>
            <person name="Rasmussen K.B."/>
            <person name="Rasmussen S."/>
            <person name="Petersen B."/>
            <person name="Sicheritz-Ponten T."/>
            <person name="Mortensen U.H."/>
            <person name="Thrane U."/>
        </authorList>
    </citation>
    <scope>NUCLEOTIDE SEQUENCE [LARGE SCALE GENOMIC DNA]</scope>
    <source>
        <strain evidence="2 3">IBT 11181</strain>
    </source>
</reference>
<dbReference type="OrthoDB" id="5835829at2759"/>
<name>A0A225AMN4_TALAT</name>
<feature type="domain" description="Erythromycin biosynthesis protein CIII-like C-terminal" evidence="1">
    <location>
        <begin position="335"/>
        <end position="443"/>
    </location>
</feature>
<organism evidence="2 3">
    <name type="scientific">Talaromyces atroroseus</name>
    <dbReference type="NCBI Taxonomy" id="1441469"/>
    <lineage>
        <taxon>Eukaryota</taxon>
        <taxon>Fungi</taxon>
        <taxon>Dikarya</taxon>
        <taxon>Ascomycota</taxon>
        <taxon>Pezizomycotina</taxon>
        <taxon>Eurotiomycetes</taxon>
        <taxon>Eurotiomycetidae</taxon>
        <taxon>Eurotiales</taxon>
        <taxon>Trichocomaceae</taxon>
        <taxon>Talaromyces</taxon>
        <taxon>Talaromyces sect. Trachyspermi</taxon>
    </lineage>
</organism>
<accession>A0A225AMN4</accession>
<dbReference type="GeneID" id="31005112"/>
<dbReference type="Proteomes" id="UP000214365">
    <property type="component" value="Unassembled WGS sequence"/>
</dbReference>
<proteinExistence type="predicted"/>
<dbReference type="InterPro" id="IPR010610">
    <property type="entry name" value="EryCIII-like_C"/>
</dbReference>
<comment type="caution">
    <text evidence="2">The sequence shown here is derived from an EMBL/GenBank/DDBJ whole genome shotgun (WGS) entry which is preliminary data.</text>
</comment>
<evidence type="ECO:0000313" key="2">
    <source>
        <dbReference type="EMBL" id="OKL59594.1"/>
    </source>
</evidence>
<dbReference type="PANTHER" id="PTHR21015:SF22">
    <property type="entry name" value="GLYCOSYLTRANSFERASE"/>
    <property type="match status" value="1"/>
</dbReference>